<dbReference type="RefSeq" id="WP_179900767.1">
    <property type="nucleotide sequence ID" value="NZ_JACBXV010000106.1"/>
</dbReference>
<organism evidence="1 2">
    <name type="scientific">Actinomyces bowdenii</name>
    <dbReference type="NCBI Taxonomy" id="131109"/>
    <lineage>
        <taxon>Bacteria</taxon>
        <taxon>Bacillati</taxon>
        <taxon>Actinomycetota</taxon>
        <taxon>Actinomycetes</taxon>
        <taxon>Actinomycetales</taxon>
        <taxon>Actinomycetaceae</taxon>
        <taxon>Actinomyces</taxon>
    </lineage>
</organism>
<protein>
    <submittedName>
        <fullName evidence="1">Uncharacterized protein</fullName>
    </submittedName>
</protein>
<accession>A0A853ELU2</accession>
<dbReference type="AlphaFoldDB" id="A0A853ELU2"/>
<evidence type="ECO:0000313" key="2">
    <source>
        <dbReference type="Proteomes" id="UP000572528"/>
    </source>
</evidence>
<dbReference type="EMBL" id="JACBXV010000106">
    <property type="protein sequence ID" value="NYS69490.1"/>
    <property type="molecule type" value="Genomic_DNA"/>
</dbReference>
<reference evidence="1 2" key="1">
    <citation type="submission" date="2020-07" db="EMBL/GenBank/DDBJ databases">
        <title>MOT database genomes.</title>
        <authorList>
            <person name="Joseph S."/>
            <person name="Aduse-Opoku J."/>
            <person name="Hashim A."/>
            <person name="Wade W."/>
            <person name="Curtis M."/>
        </authorList>
    </citation>
    <scope>NUCLEOTIDE SEQUENCE [LARGE SCALE GENOMIC DNA]</scope>
    <source>
        <strain evidence="1 2">WMus004</strain>
    </source>
</reference>
<gene>
    <name evidence="1" type="ORF">HZZ05_08175</name>
</gene>
<sequence>MNSARRILALAVVMLVPVLLALAAESLAFMPGPPQAPDVVHLSGGAQGG</sequence>
<proteinExistence type="predicted"/>
<comment type="caution">
    <text evidence="1">The sequence shown here is derived from an EMBL/GenBank/DDBJ whole genome shotgun (WGS) entry which is preliminary data.</text>
</comment>
<dbReference type="Proteomes" id="UP000572528">
    <property type="component" value="Unassembled WGS sequence"/>
</dbReference>
<name>A0A853ELU2_9ACTO</name>
<evidence type="ECO:0000313" key="1">
    <source>
        <dbReference type="EMBL" id="NYS69490.1"/>
    </source>
</evidence>